<comment type="similarity">
    <text evidence="1 11">Belongs to the class-I pyridine nucleotide-disulfide oxidoreductase family.</text>
</comment>
<dbReference type="InterPro" id="IPR012999">
    <property type="entry name" value="Pyr_OxRdtase_I_AS"/>
</dbReference>
<comment type="cofactor">
    <cofactor evidence="11">
        <name>FAD</name>
        <dbReference type="ChEBI" id="CHEBI:57692"/>
    </cofactor>
    <text evidence="11">Binds 1 FAD per subunit.</text>
</comment>
<dbReference type="GO" id="GO:0004148">
    <property type="term" value="F:dihydrolipoyl dehydrogenase (NADH) activity"/>
    <property type="evidence" value="ECO:0007669"/>
    <property type="project" value="UniProtKB-EC"/>
</dbReference>
<comment type="miscellaneous">
    <text evidence="11">The active site is a redox-active disulfide bond.</text>
</comment>
<keyword evidence="7 11" id="KW-0520">NAD</keyword>
<dbReference type="Pfam" id="PF02852">
    <property type="entry name" value="Pyr_redox_dim"/>
    <property type="match status" value="1"/>
</dbReference>
<evidence type="ECO:0000256" key="1">
    <source>
        <dbReference type="ARBA" id="ARBA00007532"/>
    </source>
</evidence>
<protein>
    <recommendedName>
        <fullName evidence="3 11">Dihydrolipoyl dehydrogenase</fullName>
        <ecNumber evidence="2 11">1.8.1.4</ecNumber>
    </recommendedName>
</protein>
<sequence length="472" mass="49830">MVMGSIKTGTDVVVIGAGPGGYVAAQRAAQLGLDVTLVESEELGGTCLNHGCIPSKALISVGDLVHKVNNGSDRGIVVKGSVEVDFAKTQEWKQSKVIKRLTTGVASLMKAAQVEVVKGRARFTDPHSLEVELNDGGTAAYSFKHAIIATGSRAINPPFFPIDGENVVDARGALAFTAVPARFLVVGGGYIGVELGIAYAKLGSKVTIVEATGQLLPGTDPDLINVLMRRLRRLGVTVLLNAKASGGLQNGKVRVEDAEGKVQEIEADKVLVSVGRRPYHEGLQLEKAGVRVDEKGFIPVDEQMRTNVSHIYAIGDVCSPVMLAHKASAQGRVAAEAIAGLKSAADWQTVPAVIFTDPEIAYVGLTEAQAREKGYDPVVSRYNFAAVGRALTMGESDGFVKLVGDRKSGLLLGAQMIGPEVSELIGEVTLALEMGALMEDVALTPHYHPTLSEGILEAALSWVHDIEKAGRK</sequence>
<dbReference type="Gene3D" id="3.30.390.30">
    <property type="match status" value="1"/>
</dbReference>
<gene>
    <name evidence="14" type="ORF">J2Z79_003369</name>
</gene>
<evidence type="ECO:0000313" key="14">
    <source>
        <dbReference type="EMBL" id="MBP2019922.1"/>
    </source>
</evidence>
<evidence type="ECO:0000256" key="8">
    <source>
        <dbReference type="ARBA" id="ARBA00023157"/>
    </source>
</evidence>
<evidence type="ECO:0000259" key="13">
    <source>
        <dbReference type="Pfam" id="PF07992"/>
    </source>
</evidence>
<keyword evidence="6 11" id="KW-0560">Oxidoreductase</keyword>
<evidence type="ECO:0000256" key="3">
    <source>
        <dbReference type="ARBA" id="ARBA00016961"/>
    </source>
</evidence>
<dbReference type="PANTHER" id="PTHR22912">
    <property type="entry name" value="DISULFIDE OXIDOREDUCTASE"/>
    <property type="match status" value="1"/>
</dbReference>
<dbReference type="PROSITE" id="PS00076">
    <property type="entry name" value="PYRIDINE_REDOX_1"/>
    <property type="match status" value="1"/>
</dbReference>
<evidence type="ECO:0000259" key="12">
    <source>
        <dbReference type="Pfam" id="PF02852"/>
    </source>
</evidence>
<dbReference type="InterPro" id="IPR006258">
    <property type="entry name" value="Lipoamide_DH"/>
</dbReference>
<dbReference type="PRINTS" id="PR00368">
    <property type="entry name" value="FADPNR"/>
</dbReference>
<dbReference type="InterPro" id="IPR001100">
    <property type="entry name" value="Pyr_nuc-diS_OxRdtase"/>
</dbReference>
<reference evidence="14 15" key="1">
    <citation type="submission" date="2021-03" db="EMBL/GenBank/DDBJ databases">
        <title>Genomic Encyclopedia of Type Strains, Phase IV (KMG-IV): sequencing the most valuable type-strain genomes for metagenomic binning, comparative biology and taxonomic classification.</title>
        <authorList>
            <person name="Goeker M."/>
        </authorList>
    </citation>
    <scope>NUCLEOTIDE SEQUENCE [LARGE SCALE GENOMIC DNA]</scope>
    <source>
        <strain evidence="14 15">DSM 27138</strain>
    </source>
</reference>
<dbReference type="NCBIfam" id="TIGR01350">
    <property type="entry name" value="lipoamide_DH"/>
    <property type="match status" value="1"/>
</dbReference>
<dbReference type="SUPFAM" id="SSF51905">
    <property type="entry name" value="FAD/NAD(P)-binding domain"/>
    <property type="match status" value="1"/>
</dbReference>
<dbReference type="SUPFAM" id="SSF55424">
    <property type="entry name" value="FAD/NAD-linked reductases, dimerisation (C-terminal) domain"/>
    <property type="match status" value="1"/>
</dbReference>
<evidence type="ECO:0000256" key="2">
    <source>
        <dbReference type="ARBA" id="ARBA00012608"/>
    </source>
</evidence>
<name>A0ABS4JWL0_9FIRM</name>
<dbReference type="Proteomes" id="UP001519289">
    <property type="component" value="Unassembled WGS sequence"/>
</dbReference>
<keyword evidence="9 11" id="KW-0676">Redox-active center</keyword>
<feature type="domain" description="Pyridine nucleotide-disulphide oxidoreductase dimerisation" evidence="12">
    <location>
        <begin position="350"/>
        <end position="458"/>
    </location>
</feature>
<keyword evidence="8" id="KW-1015">Disulfide bond</keyword>
<keyword evidence="5 11" id="KW-0274">FAD</keyword>
<keyword evidence="4 11" id="KW-0285">Flavoprotein</keyword>
<dbReference type="EMBL" id="JAGGLG010000039">
    <property type="protein sequence ID" value="MBP2019922.1"/>
    <property type="molecule type" value="Genomic_DNA"/>
</dbReference>
<proteinExistence type="inferred from homology"/>
<feature type="domain" description="FAD/NAD(P)-binding" evidence="13">
    <location>
        <begin position="11"/>
        <end position="331"/>
    </location>
</feature>
<dbReference type="PIRSF" id="PIRSF000350">
    <property type="entry name" value="Mercury_reductase_MerA"/>
    <property type="match status" value="1"/>
</dbReference>
<evidence type="ECO:0000256" key="4">
    <source>
        <dbReference type="ARBA" id="ARBA00022630"/>
    </source>
</evidence>
<comment type="catalytic activity">
    <reaction evidence="10 11">
        <text>N(6)-[(R)-dihydrolipoyl]-L-lysyl-[protein] + NAD(+) = N(6)-[(R)-lipoyl]-L-lysyl-[protein] + NADH + H(+)</text>
        <dbReference type="Rhea" id="RHEA:15045"/>
        <dbReference type="Rhea" id="RHEA-COMP:10474"/>
        <dbReference type="Rhea" id="RHEA-COMP:10475"/>
        <dbReference type="ChEBI" id="CHEBI:15378"/>
        <dbReference type="ChEBI" id="CHEBI:57540"/>
        <dbReference type="ChEBI" id="CHEBI:57945"/>
        <dbReference type="ChEBI" id="CHEBI:83099"/>
        <dbReference type="ChEBI" id="CHEBI:83100"/>
        <dbReference type="EC" id="1.8.1.4"/>
    </reaction>
</comment>
<dbReference type="InterPro" id="IPR004099">
    <property type="entry name" value="Pyr_nucl-diS_OxRdtase_dimer"/>
</dbReference>
<dbReference type="PRINTS" id="PR00411">
    <property type="entry name" value="PNDRDTASEI"/>
</dbReference>
<dbReference type="InterPro" id="IPR023753">
    <property type="entry name" value="FAD/NAD-binding_dom"/>
</dbReference>
<evidence type="ECO:0000256" key="9">
    <source>
        <dbReference type="ARBA" id="ARBA00023284"/>
    </source>
</evidence>
<evidence type="ECO:0000256" key="10">
    <source>
        <dbReference type="ARBA" id="ARBA00049187"/>
    </source>
</evidence>
<dbReference type="InterPro" id="IPR050151">
    <property type="entry name" value="Class-I_Pyr_Nuc-Dis_Oxidored"/>
</dbReference>
<keyword evidence="15" id="KW-1185">Reference proteome</keyword>
<accession>A0ABS4JWL0</accession>
<dbReference type="Gene3D" id="3.50.50.60">
    <property type="entry name" value="FAD/NAD(P)-binding domain"/>
    <property type="match status" value="2"/>
</dbReference>
<comment type="caution">
    <text evidence="14">The sequence shown here is derived from an EMBL/GenBank/DDBJ whole genome shotgun (WGS) entry which is preliminary data.</text>
</comment>
<evidence type="ECO:0000256" key="5">
    <source>
        <dbReference type="ARBA" id="ARBA00022827"/>
    </source>
</evidence>
<dbReference type="EC" id="1.8.1.4" evidence="2 11"/>
<dbReference type="Pfam" id="PF07992">
    <property type="entry name" value="Pyr_redox_2"/>
    <property type="match status" value="1"/>
</dbReference>
<evidence type="ECO:0000313" key="15">
    <source>
        <dbReference type="Proteomes" id="UP001519289"/>
    </source>
</evidence>
<evidence type="ECO:0000256" key="11">
    <source>
        <dbReference type="RuleBase" id="RU003692"/>
    </source>
</evidence>
<dbReference type="InterPro" id="IPR036188">
    <property type="entry name" value="FAD/NAD-bd_sf"/>
</dbReference>
<evidence type="ECO:0000256" key="6">
    <source>
        <dbReference type="ARBA" id="ARBA00023002"/>
    </source>
</evidence>
<dbReference type="PANTHER" id="PTHR22912:SF160">
    <property type="entry name" value="DIHYDROLIPOYL DEHYDROGENASE"/>
    <property type="match status" value="1"/>
</dbReference>
<organism evidence="14 15">
    <name type="scientific">Symbiobacterium terraclitae</name>
    <dbReference type="NCBI Taxonomy" id="557451"/>
    <lineage>
        <taxon>Bacteria</taxon>
        <taxon>Bacillati</taxon>
        <taxon>Bacillota</taxon>
        <taxon>Clostridia</taxon>
        <taxon>Eubacteriales</taxon>
        <taxon>Symbiobacteriaceae</taxon>
        <taxon>Symbiobacterium</taxon>
    </lineage>
</organism>
<evidence type="ECO:0000256" key="7">
    <source>
        <dbReference type="ARBA" id="ARBA00023027"/>
    </source>
</evidence>
<dbReference type="InterPro" id="IPR016156">
    <property type="entry name" value="FAD/NAD-linked_Rdtase_dimer_sf"/>
</dbReference>